<evidence type="ECO:0000313" key="2">
    <source>
        <dbReference type="Proteomes" id="UP001195769"/>
    </source>
</evidence>
<comment type="caution">
    <text evidence="1">The sequence shown here is derived from an EMBL/GenBank/DDBJ whole genome shotgun (WGS) entry which is preliminary data.</text>
</comment>
<name>A0AAD4HCQ4_9AGAM</name>
<dbReference type="AlphaFoldDB" id="A0AAD4HCQ4"/>
<evidence type="ECO:0000313" key="1">
    <source>
        <dbReference type="EMBL" id="KAG1889004.1"/>
    </source>
</evidence>
<accession>A0AAD4HCQ4</accession>
<protein>
    <submittedName>
        <fullName evidence="1">Uncharacterized protein</fullName>
    </submittedName>
</protein>
<keyword evidence="2" id="KW-1185">Reference proteome</keyword>
<proteinExistence type="predicted"/>
<reference evidence="1" key="1">
    <citation type="journal article" date="2020" name="New Phytol.">
        <title>Comparative genomics reveals dynamic genome evolution in host specialist ectomycorrhizal fungi.</title>
        <authorList>
            <person name="Lofgren L.A."/>
            <person name="Nguyen N.H."/>
            <person name="Vilgalys R."/>
            <person name="Ruytinx J."/>
            <person name="Liao H.L."/>
            <person name="Branco S."/>
            <person name="Kuo A."/>
            <person name="LaButti K."/>
            <person name="Lipzen A."/>
            <person name="Andreopoulos W."/>
            <person name="Pangilinan J."/>
            <person name="Riley R."/>
            <person name="Hundley H."/>
            <person name="Na H."/>
            <person name="Barry K."/>
            <person name="Grigoriev I.V."/>
            <person name="Stajich J.E."/>
            <person name="Kennedy P.G."/>
        </authorList>
    </citation>
    <scope>NUCLEOTIDE SEQUENCE</scope>
    <source>
        <strain evidence="1">FC203</strain>
    </source>
</reference>
<dbReference type="RefSeq" id="XP_041217323.1">
    <property type="nucleotide sequence ID" value="XM_041368684.1"/>
</dbReference>
<dbReference type="GeneID" id="64662982"/>
<dbReference type="EMBL" id="JABBWK010000168">
    <property type="protein sequence ID" value="KAG1889004.1"/>
    <property type="molecule type" value="Genomic_DNA"/>
</dbReference>
<organism evidence="1 2">
    <name type="scientific">Suillus fuscotomentosus</name>
    <dbReference type="NCBI Taxonomy" id="1912939"/>
    <lineage>
        <taxon>Eukaryota</taxon>
        <taxon>Fungi</taxon>
        <taxon>Dikarya</taxon>
        <taxon>Basidiomycota</taxon>
        <taxon>Agaricomycotina</taxon>
        <taxon>Agaricomycetes</taxon>
        <taxon>Agaricomycetidae</taxon>
        <taxon>Boletales</taxon>
        <taxon>Suillineae</taxon>
        <taxon>Suillaceae</taxon>
        <taxon>Suillus</taxon>
    </lineage>
</organism>
<gene>
    <name evidence="1" type="ORF">F5891DRAFT_1198882</name>
</gene>
<sequence length="85" mass="9210">MFQPPIAVLNKGNAAARREASVPVDLNAPDIIYTAEDDQAINQFYRDINMSISPLKVGTKTYSTALLIGERAAMVIAEDLGINCI</sequence>
<dbReference type="Proteomes" id="UP001195769">
    <property type="component" value="Unassembled WGS sequence"/>
</dbReference>